<evidence type="ECO:0000256" key="1">
    <source>
        <dbReference type="SAM" id="Phobius"/>
    </source>
</evidence>
<proteinExistence type="predicted"/>
<name>A0ABW1E9L7_9BACT</name>
<dbReference type="EMBL" id="JBHSPH010000001">
    <property type="protein sequence ID" value="MFC5861019.1"/>
    <property type="molecule type" value="Genomic_DNA"/>
</dbReference>
<reference evidence="4" key="1">
    <citation type="journal article" date="2019" name="Int. J. Syst. Evol. Microbiol.">
        <title>The Global Catalogue of Microorganisms (GCM) 10K type strain sequencing project: providing services to taxonomists for standard genome sequencing and annotation.</title>
        <authorList>
            <consortium name="The Broad Institute Genomics Platform"/>
            <consortium name="The Broad Institute Genome Sequencing Center for Infectious Disease"/>
            <person name="Wu L."/>
            <person name="Ma J."/>
        </authorList>
    </citation>
    <scope>NUCLEOTIDE SEQUENCE [LARGE SCALE GENOMIC DNA]</scope>
    <source>
        <strain evidence="4">JCM 4087</strain>
    </source>
</reference>
<evidence type="ECO:0000259" key="2">
    <source>
        <dbReference type="Pfam" id="PF09335"/>
    </source>
</evidence>
<evidence type="ECO:0000313" key="4">
    <source>
        <dbReference type="Proteomes" id="UP001596091"/>
    </source>
</evidence>
<feature type="transmembrane region" description="Helical" evidence="1">
    <location>
        <begin position="58"/>
        <end position="80"/>
    </location>
</feature>
<accession>A0ABW1E9L7</accession>
<dbReference type="InterPro" id="IPR032816">
    <property type="entry name" value="VTT_dom"/>
</dbReference>
<dbReference type="RefSeq" id="WP_263334632.1">
    <property type="nucleotide sequence ID" value="NZ_JAGSYH010000002.1"/>
</dbReference>
<dbReference type="InterPro" id="IPR051311">
    <property type="entry name" value="DedA_domain"/>
</dbReference>
<keyword evidence="1" id="KW-1133">Transmembrane helix</keyword>
<comment type="caution">
    <text evidence="3">The sequence shown here is derived from an EMBL/GenBank/DDBJ whole genome shotgun (WGS) entry which is preliminary data.</text>
</comment>
<evidence type="ECO:0000313" key="3">
    <source>
        <dbReference type="EMBL" id="MFC5861019.1"/>
    </source>
</evidence>
<gene>
    <name evidence="3" type="ORF">ACFPT7_01790</name>
</gene>
<sequence>MKQLIVKWMSRWNLVIVPALIKMGFWGVGLIALADSSTIPVPMDALLAVMVWENKSHFFIYCLAGAAGSAIGGLLPYGLGRAGGELFLLKRVNRQRFESMRDKFERQEFLAVLVPSMLPPPTPWKAFVFAAGVFEMRVWSFVLAVFCGRMIRWTVLSLLVMKLGPGAVSLMQKLISQHLILFLTCLVLLLTAIAVWAVLKFRRKGAAQTNAADS</sequence>
<feature type="transmembrane region" description="Helical" evidence="1">
    <location>
        <begin position="138"/>
        <end position="159"/>
    </location>
</feature>
<feature type="transmembrane region" description="Helical" evidence="1">
    <location>
        <begin position="179"/>
        <end position="199"/>
    </location>
</feature>
<protein>
    <submittedName>
        <fullName evidence="3">YqaA family protein</fullName>
    </submittedName>
</protein>
<feature type="domain" description="VTT" evidence="2">
    <location>
        <begin position="45"/>
        <end position="159"/>
    </location>
</feature>
<dbReference type="Proteomes" id="UP001596091">
    <property type="component" value="Unassembled WGS sequence"/>
</dbReference>
<dbReference type="PANTHER" id="PTHR42709:SF11">
    <property type="entry name" value="DEDA FAMILY PROTEIN"/>
    <property type="match status" value="1"/>
</dbReference>
<keyword evidence="1" id="KW-0812">Transmembrane</keyword>
<organism evidence="3 4">
    <name type="scientific">Acidicapsa dinghuensis</name>
    <dbReference type="NCBI Taxonomy" id="2218256"/>
    <lineage>
        <taxon>Bacteria</taxon>
        <taxon>Pseudomonadati</taxon>
        <taxon>Acidobacteriota</taxon>
        <taxon>Terriglobia</taxon>
        <taxon>Terriglobales</taxon>
        <taxon>Acidobacteriaceae</taxon>
        <taxon>Acidicapsa</taxon>
    </lineage>
</organism>
<dbReference type="Pfam" id="PF09335">
    <property type="entry name" value="VTT_dom"/>
    <property type="match status" value="1"/>
</dbReference>
<dbReference type="PANTHER" id="PTHR42709">
    <property type="entry name" value="ALKALINE PHOSPHATASE LIKE PROTEIN"/>
    <property type="match status" value="1"/>
</dbReference>
<feature type="transmembrane region" description="Helical" evidence="1">
    <location>
        <begin position="12"/>
        <end position="34"/>
    </location>
</feature>
<keyword evidence="4" id="KW-1185">Reference proteome</keyword>
<keyword evidence="1" id="KW-0472">Membrane</keyword>